<evidence type="ECO:0000313" key="22">
    <source>
        <dbReference type="Proteomes" id="UP000309259"/>
    </source>
</evidence>
<keyword evidence="6" id="KW-0598">Phosphotransferase system</keyword>
<dbReference type="Proteomes" id="UP000309259">
    <property type="component" value="Unassembled WGS sequence"/>
</dbReference>
<dbReference type="PROSITE" id="PS51093">
    <property type="entry name" value="PTS_EIIA_TYPE_1"/>
    <property type="match status" value="1"/>
</dbReference>
<evidence type="ECO:0000313" key="21">
    <source>
        <dbReference type="EMBL" id="TII04214.1"/>
    </source>
</evidence>
<evidence type="ECO:0000256" key="2">
    <source>
        <dbReference type="ARBA" id="ARBA00022448"/>
    </source>
</evidence>
<dbReference type="GO" id="GO:0015771">
    <property type="term" value="P:trehalose transport"/>
    <property type="evidence" value="ECO:0007669"/>
    <property type="project" value="TreeGrafter"/>
</dbReference>
<feature type="transmembrane region" description="Helical" evidence="17">
    <location>
        <begin position="205"/>
        <end position="230"/>
    </location>
</feature>
<dbReference type="FunFam" id="2.70.70.10:FF:000001">
    <property type="entry name" value="PTS system glucose-specific IIA component"/>
    <property type="match status" value="1"/>
</dbReference>
<keyword evidence="9 17" id="KW-1133">Transmembrane helix</keyword>
<evidence type="ECO:0000259" key="19">
    <source>
        <dbReference type="PROSITE" id="PS51098"/>
    </source>
</evidence>
<feature type="active site" description="Phosphocysteine intermediate; for EIIB activity" evidence="16">
    <location>
        <position position="26"/>
    </location>
</feature>
<dbReference type="NCBIfam" id="TIGR01996">
    <property type="entry name" value="PTS-II-BC-sucr"/>
    <property type="match status" value="1"/>
</dbReference>
<reference evidence="21 22" key="1">
    <citation type="submission" date="2019-04" db="EMBL/GenBank/DDBJ databases">
        <title>Genome analysis of Streptococcus suis strain WUSS327.</title>
        <authorList>
            <person name="Chen H."/>
            <person name="Gao X."/>
            <person name="Wu Z."/>
        </authorList>
    </citation>
    <scope>NUCLEOTIDE SEQUENCE [LARGE SCALE GENOMIC DNA]</scope>
    <source>
        <strain evidence="21 22">WUSS327</strain>
    </source>
</reference>
<accession>A0A4T2GZC4</accession>
<evidence type="ECO:0000256" key="8">
    <source>
        <dbReference type="ARBA" id="ARBA00022777"/>
    </source>
</evidence>
<organism evidence="21 22">
    <name type="scientific">Streptococcus suis</name>
    <dbReference type="NCBI Taxonomy" id="1307"/>
    <lineage>
        <taxon>Bacteria</taxon>
        <taxon>Bacillati</taxon>
        <taxon>Bacillota</taxon>
        <taxon>Bacilli</taxon>
        <taxon>Lactobacillales</taxon>
        <taxon>Streptococcaceae</taxon>
        <taxon>Streptococcus</taxon>
    </lineage>
</organism>
<dbReference type="InterPro" id="IPR013013">
    <property type="entry name" value="PTS_EIIC_1"/>
</dbReference>
<dbReference type="PANTHER" id="PTHR30175">
    <property type="entry name" value="PHOSPHOTRANSFERASE SYSTEM TRANSPORT PROTEIN"/>
    <property type="match status" value="1"/>
</dbReference>
<keyword evidence="4" id="KW-0762">Sugar transport</keyword>
<dbReference type="InterPro" id="IPR003352">
    <property type="entry name" value="PTS_EIIC"/>
</dbReference>
<feature type="transmembrane region" description="Helical" evidence="17">
    <location>
        <begin position="386"/>
        <end position="414"/>
    </location>
</feature>
<dbReference type="InterPro" id="IPR018113">
    <property type="entry name" value="PTrfase_EIIB_Cys"/>
</dbReference>
<dbReference type="GO" id="GO:0090589">
    <property type="term" value="F:protein-phosphocysteine-trehalose phosphotransferase system transporter activity"/>
    <property type="evidence" value="ECO:0007669"/>
    <property type="project" value="TreeGrafter"/>
</dbReference>
<dbReference type="PROSITE" id="PS51103">
    <property type="entry name" value="PTS_EIIC_TYPE_1"/>
    <property type="match status" value="1"/>
</dbReference>
<evidence type="ECO:0000256" key="13">
    <source>
        <dbReference type="ARBA" id="ARBA00048931"/>
    </source>
</evidence>
<keyword evidence="3" id="KW-1003">Cell membrane</keyword>
<evidence type="ECO:0000256" key="17">
    <source>
        <dbReference type="SAM" id="Phobius"/>
    </source>
</evidence>
<comment type="subcellular location">
    <subcellularLocation>
        <location evidence="1">Cell membrane</location>
        <topology evidence="1">Multi-pass membrane protein</topology>
    </subcellularLocation>
</comment>
<sequence length="629" mass="65646">MNNTEIAKKVIDALGGRENVRSVAHCATRLRVMVVDEGKIDKDTVEDIEKVQGAFFNSGQYQIIFGTGTVNKIYDEVVALGLPTATTGEQKAEAAKQGNAFQRAIRTFGDVFVPIIPAIVATGLFMGLRGLLGALGYTLPEDLNVYSQILTDTAFIVLPALVVWSTFRVFGGNQTIGIVLGMMLIAGQLPNAWVVASGGDVKPTIFFGFIPVVGLQGSVLPAFIIGLIGAKFEKAVRKVVPEVLDLLVTPFITLFVMSILGLFVIGPVFHVVENYILAATQAILNLPMGLGGLLIGGVHQVIVVSGVHHIFNFLEAQLVANTGANPFNAIITAAMTAQGAATVAVGVKTKNPKLKALAFPAALSAFLGITEPAIFGVNLRFRKPFLLSLIAGAIGGAVASLLGLAGTGMGVTIIPGLTLYAGNGQILPYLLMVAVSFALGFALTYLFGYEDEEKEVKKPSASTQETAETLEEAETGLVAEETLVSPLSGDVVALENVNDPVFSSGAMGKGLAVKPSEGVVYAPADAEVTIAFETGHAYGLKTASGAELLIHIGIDTVSMNGNGFEKLVAAGDKVKAGTPIAKFDAAKIAEAGLDDTTMIIVTNTADFAEVSPLAEGTITHGVEFLKVAK</sequence>
<feature type="domain" description="PTS EIIA type-1" evidence="18">
    <location>
        <begin position="499"/>
        <end position="603"/>
    </location>
</feature>
<dbReference type="GO" id="GO:0009401">
    <property type="term" value="P:phosphoenolpyruvate-dependent sugar phosphotransferase system"/>
    <property type="evidence" value="ECO:0007669"/>
    <property type="project" value="UniProtKB-KW"/>
</dbReference>
<evidence type="ECO:0000256" key="14">
    <source>
        <dbReference type="ARBA" id="ARBA00074554"/>
    </source>
</evidence>
<evidence type="ECO:0000256" key="7">
    <source>
        <dbReference type="ARBA" id="ARBA00022692"/>
    </source>
</evidence>
<feature type="transmembrane region" description="Helical" evidence="17">
    <location>
        <begin position="145"/>
        <end position="164"/>
    </location>
</feature>
<feature type="transmembrane region" description="Helical" evidence="17">
    <location>
        <begin position="326"/>
        <end position="345"/>
    </location>
</feature>
<dbReference type="EC" id="2.7.1.211" evidence="11"/>
<dbReference type="NCBIfam" id="TIGR00830">
    <property type="entry name" value="PTBA"/>
    <property type="match status" value="1"/>
</dbReference>
<evidence type="ECO:0000256" key="10">
    <source>
        <dbReference type="ARBA" id="ARBA00023136"/>
    </source>
</evidence>
<feature type="domain" description="PTS EIIC type-1" evidence="20">
    <location>
        <begin position="106"/>
        <end position="463"/>
    </location>
</feature>
<dbReference type="Pfam" id="PF02378">
    <property type="entry name" value="PTS_EIIC"/>
    <property type="match status" value="1"/>
</dbReference>
<evidence type="ECO:0000256" key="3">
    <source>
        <dbReference type="ARBA" id="ARBA00022475"/>
    </source>
</evidence>
<keyword evidence="2" id="KW-0813">Transport</keyword>
<proteinExistence type="predicted"/>
<name>A0A4T2GZC4_STRSU</name>
<keyword evidence="7 17" id="KW-0812">Transmembrane</keyword>
<feature type="transmembrane region" description="Helical" evidence="17">
    <location>
        <begin position="357"/>
        <end position="379"/>
    </location>
</feature>
<dbReference type="SUPFAM" id="SSF51261">
    <property type="entry name" value="Duplicated hybrid motif"/>
    <property type="match status" value="1"/>
</dbReference>
<dbReference type="GO" id="GO:0016301">
    <property type="term" value="F:kinase activity"/>
    <property type="evidence" value="ECO:0007669"/>
    <property type="project" value="UniProtKB-KW"/>
</dbReference>
<protein>
    <recommendedName>
        <fullName evidence="14">PTS system sucrose-specific EIIBCA component</fullName>
        <ecNumber evidence="11">2.7.1.211</ecNumber>
    </recommendedName>
    <alternativeName>
        <fullName evidence="15">EIIBCA-Scr</fullName>
    </alternativeName>
</protein>
<dbReference type="PROSITE" id="PS01035">
    <property type="entry name" value="PTS_EIIB_TYPE_1_CYS"/>
    <property type="match status" value="1"/>
</dbReference>
<dbReference type="InterPro" id="IPR036878">
    <property type="entry name" value="Glu_permease_IIB"/>
</dbReference>
<evidence type="ECO:0000256" key="12">
    <source>
        <dbReference type="ARBA" id="ARBA00045139"/>
    </source>
</evidence>
<feature type="transmembrane region" description="Helical" evidence="17">
    <location>
        <begin position="111"/>
        <end position="139"/>
    </location>
</feature>
<evidence type="ECO:0000256" key="1">
    <source>
        <dbReference type="ARBA" id="ARBA00004651"/>
    </source>
</evidence>
<comment type="catalytic activity">
    <reaction evidence="13">
        <text>N(pros)-phospho-L-histidyl-[protein](out) + sucrose = sucrose 6(G)-phosphate(in) + L-histidyl-[protein]</text>
        <dbReference type="Rhea" id="RHEA:49236"/>
        <dbReference type="Rhea" id="RHEA-COMP:9745"/>
        <dbReference type="Rhea" id="RHEA-COMP:9746"/>
        <dbReference type="ChEBI" id="CHEBI:17992"/>
        <dbReference type="ChEBI" id="CHEBI:29979"/>
        <dbReference type="ChEBI" id="CHEBI:64837"/>
        <dbReference type="ChEBI" id="CHEBI:91002"/>
        <dbReference type="EC" id="2.7.1.211"/>
    </reaction>
</comment>
<gene>
    <name evidence="21" type="ORF">FAJ35_00195</name>
</gene>
<dbReference type="GO" id="GO:0005886">
    <property type="term" value="C:plasma membrane"/>
    <property type="evidence" value="ECO:0007669"/>
    <property type="project" value="UniProtKB-SubCell"/>
</dbReference>
<dbReference type="Gene3D" id="3.30.1360.60">
    <property type="entry name" value="Glucose permease domain IIB"/>
    <property type="match status" value="1"/>
</dbReference>
<feature type="domain" description="PTS EIIB type-1" evidence="19">
    <location>
        <begin position="4"/>
        <end position="87"/>
    </location>
</feature>
<keyword evidence="10 17" id="KW-0472">Membrane</keyword>
<keyword evidence="8" id="KW-0418">Kinase</keyword>
<evidence type="ECO:0000259" key="18">
    <source>
        <dbReference type="PROSITE" id="PS51093"/>
    </source>
</evidence>
<dbReference type="RefSeq" id="WP_136647474.1">
    <property type="nucleotide sequence ID" value="NZ_JAIMDZ010000001.1"/>
</dbReference>
<keyword evidence="5" id="KW-0808">Transferase</keyword>
<evidence type="ECO:0000259" key="20">
    <source>
        <dbReference type="PROSITE" id="PS51103"/>
    </source>
</evidence>
<dbReference type="InterPro" id="IPR011055">
    <property type="entry name" value="Dup_hybrid_motif"/>
</dbReference>
<dbReference type="FunFam" id="3.30.1360.60:FF:000001">
    <property type="entry name" value="PTS system glucose-specific IIBC component PtsG"/>
    <property type="match status" value="1"/>
</dbReference>
<dbReference type="SUPFAM" id="SSF55604">
    <property type="entry name" value="Glucose permease domain IIB"/>
    <property type="match status" value="1"/>
</dbReference>
<feature type="transmembrane region" description="Helical" evidence="17">
    <location>
        <begin position="292"/>
        <end position="314"/>
    </location>
</feature>
<dbReference type="InterPro" id="IPR050558">
    <property type="entry name" value="PTS_Sugar-Specific_Components"/>
</dbReference>
<comment type="function">
    <text evidence="12">The phosphoenolpyruvate-dependent sugar phosphotransferase system (sugar PTS), a major carbohydrate active transport system, catalyzes the phosphorylation of incoming sugar substrates concomitantly with their translocation across the cell membrane. This system is involved in sucrose transport.</text>
</comment>
<evidence type="ECO:0000256" key="15">
    <source>
        <dbReference type="ARBA" id="ARBA00081008"/>
    </source>
</evidence>
<dbReference type="GO" id="GO:0008982">
    <property type="term" value="F:protein-N(PI)-phosphohistidine-sugar phosphotransferase activity"/>
    <property type="evidence" value="ECO:0007669"/>
    <property type="project" value="InterPro"/>
</dbReference>
<feature type="transmembrane region" description="Helical" evidence="17">
    <location>
        <begin position="426"/>
        <end position="448"/>
    </location>
</feature>
<feature type="transmembrane region" description="Helical" evidence="17">
    <location>
        <begin position="251"/>
        <end position="272"/>
    </location>
</feature>
<dbReference type="InterPro" id="IPR001996">
    <property type="entry name" value="PTS_IIB_1"/>
</dbReference>
<dbReference type="CDD" id="cd00212">
    <property type="entry name" value="PTS_IIB_glc"/>
    <property type="match status" value="1"/>
</dbReference>
<dbReference type="EMBL" id="SSXL01000001">
    <property type="protein sequence ID" value="TII04214.1"/>
    <property type="molecule type" value="Genomic_DNA"/>
</dbReference>
<dbReference type="Pfam" id="PF00367">
    <property type="entry name" value="PTS_EIIB"/>
    <property type="match status" value="1"/>
</dbReference>
<comment type="caution">
    <text evidence="21">The sequence shown here is derived from an EMBL/GenBank/DDBJ whole genome shotgun (WGS) entry which is preliminary data.</text>
</comment>
<evidence type="ECO:0000256" key="11">
    <source>
        <dbReference type="ARBA" id="ARBA00044053"/>
    </source>
</evidence>
<evidence type="ECO:0000256" key="9">
    <source>
        <dbReference type="ARBA" id="ARBA00022989"/>
    </source>
</evidence>
<dbReference type="InterPro" id="IPR001127">
    <property type="entry name" value="PTS_EIIA_1_perm"/>
</dbReference>
<evidence type="ECO:0000256" key="5">
    <source>
        <dbReference type="ARBA" id="ARBA00022679"/>
    </source>
</evidence>
<dbReference type="AlphaFoldDB" id="A0A4T2GZC4"/>
<evidence type="ECO:0000256" key="6">
    <source>
        <dbReference type="ARBA" id="ARBA00022683"/>
    </source>
</evidence>
<dbReference type="Gene3D" id="2.70.70.10">
    <property type="entry name" value="Glucose Permease (Domain IIA)"/>
    <property type="match status" value="1"/>
</dbReference>
<evidence type="ECO:0000256" key="4">
    <source>
        <dbReference type="ARBA" id="ARBA00022597"/>
    </source>
</evidence>
<dbReference type="Pfam" id="PF00358">
    <property type="entry name" value="PTS_EIIA_1"/>
    <property type="match status" value="1"/>
</dbReference>
<dbReference type="PROSITE" id="PS00371">
    <property type="entry name" value="PTS_EIIA_TYPE_1_HIS"/>
    <property type="match status" value="1"/>
</dbReference>
<dbReference type="PROSITE" id="PS51098">
    <property type="entry name" value="PTS_EIIB_TYPE_1"/>
    <property type="match status" value="1"/>
</dbReference>
<feature type="transmembrane region" description="Helical" evidence="17">
    <location>
        <begin position="176"/>
        <end position="193"/>
    </location>
</feature>
<dbReference type="PANTHER" id="PTHR30175:SF7">
    <property type="entry name" value="NEGATIVE REGULATOR OF SACY ACTIVITY"/>
    <property type="match status" value="1"/>
</dbReference>
<dbReference type="InterPro" id="IPR010973">
    <property type="entry name" value="PTS_IIBC_sucr"/>
</dbReference>
<evidence type="ECO:0000256" key="16">
    <source>
        <dbReference type="PROSITE-ProRule" id="PRU00421"/>
    </source>
</evidence>